<keyword evidence="2" id="KW-0966">Cell projection</keyword>
<organism evidence="2 3">
    <name type="scientific">Selenomonas montiformis</name>
    <dbReference type="NCBI Taxonomy" id="2652285"/>
    <lineage>
        <taxon>Bacteria</taxon>
        <taxon>Bacillati</taxon>
        <taxon>Bacillota</taxon>
        <taxon>Negativicutes</taxon>
        <taxon>Selenomonadales</taxon>
        <taxon>Selenomonadaceae</taxon>
        <taxon>Selenomonas</taxon>
    </lineage>
</organism>
<protein>
    <submittedName>
        <fullName evidence="2">Flagellar biosynthesis protein</fullName>
    </submittedName>
</protein>
<feature type="region of interest" description="Disordered" evidence="1">
    <location>
        <begin position="1"/>
        <end position="32"/>
    </location>
</feature>
<accession>A0A6I2UTH6</accession>
<comment type="caution">
    <text evidence="2">The sequence shown here is derived from an EMBL/GenBank/DDBJ whole genome shotgun (WGS) entry which is preliminary data.</text>
</comment>
<evidence type="ECO:0000313" key="2">
    <source>
        <dbReference type="EMBL" id="MSV24517.1"/>
    </source>
</evidence>
<dbReference type="EMBL" id="VUNL01000004">
    <property type="protein sequence ID" value="MSV24517.1"/>
    <property type="molecule type" value="Genomic_DNA"/>
</dbReference>
<dbReference type="Proteomes" id="UP000430222">
    <property type="component" value="Unassembled WGS sequence"/>
</dbReference>
<sequence length="115" mass="12334">METAKRQGCAGQGRAAGIRQGASSQERADGQEVRFSAHAAARIEKRGVKLSPGDLMRLGRMVDRMQEKGVKDALIYINHAVALIVSVANRTVITVVDEASAKENIFTNIDSAAIL</sequence>
<keyword evidence="3" id="KW-1185">Reference proteome</keyword>
<reference evidence="2 3" key="1">
    <citation type="submission" date="2019-08" db="EMBL/GenBank/DDBJ databases">
        <title>In-depth cultivation of the pig gut microbiome towards novel bacterial diversity and tailored functional studies.</title>
        <authorList>
            <person name="Wylensek D."/>
            <person name="Hitch T.C.A."/>
            <person name="Clavel T."/>
        </authorList>
    </citation>
    <scope>NUCLEOTIDE SEQUENCE [LARGE SCALE GENOMIC DNA]</scope>
    <source>
        <strain evidence="3">WCA-380-WT-3B3</strain>
    </source>
</reference>
<dbReference type="Pfam" id="PF12611">
    <property type="entry name" value="Flagellar_put"/>
    <property type="match status" value="1"/>
</dbReference>
<dbReference type="AlphaFoldDB" id="A0A6I2UTH6"/>
<dbReference type="InterPro" id="IPR013367">
    <property type="entry name" value="Flagellar_put"/>
</dbReference>
<gene>
    <name evidence="2" type="ORF">FYJ78_04810</name>
</gene>
<proteinExistence type="predicted"/>
<keyword evidence="2" id="KW-0969">Cilium</keyword>
<keyword evidence="2" id="KW-0282">Flagellum</keyword>
<dbReference type="NCBIfam" id="TIGR02530">
    <property type="entry name" value="flg_new"/>
    <property type="match status" value="1"/>
</dbReference>
<name>A0A6I2UTH6_9FIRM</name>
<dbReference type="RefSeq" id="WP_154620281.1">
    <property type="nucleotide sequence ID" value="NZ_JBQHVT010000003.1"/>
</dbReference>
<feature type="compositionally biased region" description="Low complexity" evidence="1">
    <location>
        <begin position="1"/>
        <end position="22"/>
    </location>
</feature>
<evidence type="ECO:0000313" key="3">
    <source>
        <dbReference type="Proteomes" id="UP000430222"/>
    </source>
</evidence>
<evidence type="ECO:0000256" key="1">
    <source>
        <dbReference type="SAM" id="MobiDB-lite"/>
    </source>
</evidence>